<dbReference type="Proteomes" id="UP000252085">
    <property type="component" value="Unassembled WGS sequence"/>
</dbReference>
<sequence>MKANTLNESFSSSNRSLVMIADNQANCQELCFLLEQSGYRVAQTKNGAEAINIFQQLRPELVLLNAILPDMLGFECCTKLLTFEENKHTPILIITELEDIFSIENAFRAGATDCIIKPFNYLILRQRVRRLIEQSQLHQKLVAANLELQRLATTDFLTQLANRRRFEEYIHLEWRRMERLQQPLSLILLDVDFFKSYNDTYGHQAGDRALIEIAKAIKDVVKRPDNLIARYGGEEFALVLPNTNMFGAAKVVERICFAIRSLAIPHINSQVSLYLTLSAGLATVIPNHIFNIEQIITAADKALYQAKAAGRDCFKHNNLLLDMQTHRNLPVFMNKDEAQEFFEKARQALESTQLMRERTRLMRKQTRLMREQAQLMRQ</sequence>
<dbReference type="SUPFAM" id="SSF52172">
    <property type="entry name" value="CheY-like"/>
    <property type="match status" value="1"/>
</dbReference>
<gene>
    <name evidence="4" type="ORF">A6769_33745</name>
</gene>
<dbReference type="InterPro" id="IPR043128">
    <property type="entry name" value="Rev_trsase/Diguanyl_cyclase"/>
</dbReference>
<dbReference type="Gene3D" id="3.40.50.2300">
    <property type="match status" value="1"/>
</dbReference>
<dbReference type="PANTHER" id="PTHR45138">
    <property type="entry name" value="REGULATORY COMPONENTS OF SENSORY TRANSDUCTION SYSTEM"/>
    <property type="match status" value="1"/>
</dbReference>
<dbReference type="InterPro" id="IPR000160">
    <property type="entry name" value="GGDEF_dom"/>
</dbReference>
<dbReference type="InterPro" id="IPR050469">
    <property type="entry name" value="Diguanylate_Cyclase"/>
</dbReference>
<dbReference type="InterPro" id="IPR011006">
    <property type="entry name" value="CheY-like_superfamily"/>
</dbReference>
<dbReference type="SUPFAM" id="SSF55073">
    <property type="entry name" value="Nucleotide cyclase"/>
    <property type="match status" value="1"/>
</dbReference>
<dbReference type="SMART" id="SM00448">
    <property type="entry name" value="REC"/>
    <property type="match status" value="1"/>
</dbReference>
<dbReference type="InterPro" id="IPR029787">
    <property type="entry name" value="Nucleotide_cyclase"/>
</dbReference>
<dbReference type="Pfam" id="PF00990">
    <property type="entry name" value="GGDEF"/>
    <property type="match status" value="1"/>
</dbReference>
<feature type="domain" description="Response regulatory" evidence="2">
    <location>
        <begin position="16"/>
        <end position="132"/>
    </location>
</feature>
<dbReference type="CDD" id="cd01949">
    <property type="entry name" value="GGDEF"/>
    <property type="match status" value="1"/>
</dbReference>
<reference evidence="5" key="1">
    <citation type="submission" date="2016-04" db="EMBL/GenBank/DDBJ databases">
        <authorList>
            <person name="Tabuchi Yagui T.R."/>
        </authorList>
    </citation>
    <scope>NUCLEOTIDE SEQUENCE [LARGE SCALE GENOMIC DNA]</scope>
</reference>
<dbReference type="PANTHER" id="PTHR45138:SF9">
    <property type="entry name" value="DIGUANYLATE CYCLASE DGCM-RELATED"/>
    <property type="match status" value="1"/>
</dbReference>
<dbReference type="PROSITE" id="PS50110">
    <property type="entry name" value="RESPONSE_REGULATORY"/>
    <property type="match status" value="1"/>
</dbReference>
<comment type="caution">
    <text evidence="4">The sequence shown here is derived from an EMBL/GenBank/DDBJ whole genome shotgun (WGS) entry which is preliminary data.</text>
</comment>
<dbReference type="Pfam" id="PF00072">
    <property type="entry name" value="Response_reg"/>
    <property type="match status" value="1"/>
</dbReference>
<dbReference type="InterPro" id="IPR001789">
    <property type="entry name" value="Sig_transdc_resp-reg_receiver"/>
</dbReference>
<evidence type="ECO:0000256" key="1">
    <source>
        <dbReference type="PROSITE-ProRule" id="PRU00169"/>
    </source>
</evidence>
<proteinExistence type="predicted"/>
<accession>A0A367R287</accession>
<evidence type="ECO:0000313" key="5">
    <source>
        <dbReference type="Proteomes" id="UP000252085"/>
    </source>
</evidence>
<dbReference type="FunFam" id="3.30.70.270:FF:000001">
    <property type="entry name" value="Diguanylate cyclase domain protein"/>
    <property type="match status" value="1"/>
</dbReference>
<dbReference type="EMBL" id="LXQE01000189">
    <property type="protein sequence ID" value="RCJ30309.1"/>
    <property type="molecule type" value="Genomic_DNA"/>
</dbReference>
<name>A0A367R287_NOSPU</name>
<dbReference type="AlphaFoldDB" id="A0A367R287"/>
<evidence type="ECO:0000259" key="3">
    <source>
        <dbReference type="PROSITE" id="PS50887"/>
    </source>
</evidence>
<protein>
    <recommendedName>
        <fullName evidence="6">Diguanylate cyclase response regulator</fullName>
    </recommendedName>
</protein>
<dbReference type="GO" id="GO:0005886">
    <property type="term" value="C:plasma membrane"/>
    <property type="evidence" value="ECO:0007669"/>
    <property type="project" value="TreeGrafter"/>
</dbReference>
<evidence type="ECO:0008006" key="6">
    <source>
        <dbReference type="Google" id="ProtNLM"/>
    </source>
</evidence>
<dbReference type="SMART" id="SM00267">
    <property type="entry name" value="GGDEF"/>
    <property type="match status" value="1"/>
</dbReference>
<evidence type="ECO:0000259" key="2">
    <source>
        <dbReference type="PROSITE" id="PS50110"/>
    </source>
</evidence>
<dbReference type="GO" id="GO:0000160">
    <property type="term" value="P:phosphorelay signal transduction system"/>
    <property type="evidence" value="ECO:0007669"/>
    <property type="project" value="InterPro"/>
</dbReference>
<dbReference type="Gene3D" id="3.30.70.270">
    <property type="match status" value="1"/>
</dbReference>
<dbReference type="GO" id="GO:1902201">
    <property type="term" value="P:negative regulation of bacterial-type flagellum-dependent cell motility"/>
    <property type="evidence" value="ECO:0007669"/>
    <property type="project" value="TreeGrafter"/>
</dbReference>
<dbReference type="GO" id="GO:0052621">
    <property type="term" value="F:diguanylate cyclase activity"/>
    <property type="evidence" value="ECO:0007669"/>
    <property type="project" value="TreeGrafter"/>
</dbReference>
<dbReference type="GO" id="GO:0043709">
    <property type="term" value="P:cell adhesion involved in single-species biofilm formation"/>
    <property type="evidence" value="ECO:0007669"/>
    <property type="project" value="TreeGrafter"/>
</dbReference>
<dbReference type="PROSITE" id="PS50887">
    <property type="entry name" value="GGDEF"/>
    <property type="match status" value="1"/>
</dbReference>
<dbReference type="NCBIfam" id="TIGR00254">
    <property type="entry name" value="GGDEF"/>
    <property type="match status" value="1"/>
</dbReference>
<feature type="domain" description="GGDEF" evidence="3">
    <location>
        <begin position="182"/>
        <end position="319"/>
    </location>
</feature>
<evidence type="ECO:0000313" key="4">
    <source>
        <dbReference type="EMBL" id="RCJ30309.1"/>
    </source>
</evidence>
<organism evidence="4 5">
    <name type="scientific">Nostoc punctiforme NIES-2108</name>
    <dbReference type="NCBI Taxonomy" id="1356359"/>
    <lineage>
        <taxon>Bacteria</taxon>
        <taxon>Bacillati</taxon>
        <taxon>Cyanobacteriota</taxon>
        <taxon>Cyanophyceae</taxon>
        <taxon>Nostocales</taxon>
        <taxon>Nostocaceae</taxon>
        <taxon>Nostoc</taxon>
    </lineage>
</organism>
<comment type="caution">
    <text evidence="1">Lacks conserved residue(s) required for the propagation of feature annotation.</text>
</comment>